<dbReference type="AlphaFoldDB" id="A0A8S3E0V3"/>
<dbReference type="InterPro" id="IPR043502">
    <property type="entry name" value="DNA/RNA_pol_sf"/>
</dbReference>
<dbReference type="Proteomes" id="UP000681720">
    <property type="component" value="Unassembled WGS sequence"/>
</dbReference>
<name>A0A8S3E0V3_9BILA</name>
<evidence type="ECO:0000313" key="1">
    <source>
        <dbReference type="EMBL" id="CAF5017662.1"/>
    </source>
</evidence>
<dbReference type="GO" id="GO:0008408">
    <property type="term" value="F:3'-5' exonuclease activity"/>
    <property type="evidence" value="ECO:0007669"/>
    <property type="project" value="TreeGrafter"/>
</dbReference>
<dbReference type="SUPFAM" id="SSF56672">
    <property type="entry name" value="DNA/RNA polymerases"/>
    <property type="match status" value="1"/>
</dbReference>
<protein>
    <submittedName>
        <fullName evidence="1">Uncharacterized protein</fullName>
    </submittedName>
</protein>
<dbReference type="GO" id="GO:0003887">
    <property type="term" value="F:DNA-directed DNA polymerase activity"/>
    <property type="evidence" value="ECO:0007669"/>
    <property type="project" value="TreeGrafter"/>
</dbReference>
<gene>
    <name evidence="1" type="ORF">GIL414_LOCUS58209</name>
</gene>
<comment type="caution">
    <text evidence="1">The sequence shown here is derived from an EMBL/GenBank/DDBJ whole genome shotgun (WGS) entry which is preliminary data.</text>
</comment>
<dbReference type="PANTHER" id="PTHR10267:SF0">
    <property type="entry name" value="DNA POLYMERASE SUBUNIT GAMMA-1"/>
    <property type="match status" value="1"/>
</dbReference>
<organism evidence="1 2">
    <name type="scientific">Rotaria magnacalcarata</name>
    <dbReference type="NCBI Taxonomy" id="392030"/>
    <lineage>
        <taxon>Eukaryota</taxon>
        <taxon>Metazoa</taxon>
        <taxon>Spiralia</taxon>
        <taxon>Gnathifera</taxon>
        <taxon>Rotifera</taxon>
        <taxon>Eurotatoria</taxon>
        <taxon>Bdelloidea</taxon>
        <taxon>Philodinida</taxon>
        <taxon>Philodinidae</taxon>
        <taxon>Rotaria</taxon>
    </lineage>
</organism>
<dbReference type="PANTHER" id="PTHR10267">
    <property type="entry name" value="DNA POLYMERASE SUBUNIT GAMMA-1"/>
    <property type="match status" value="1"/>
</dbReference>
<dbReference type="GO" id="GO:0006264">
    <property type="term" value="P:mitochondrial DNA replication"/>
    <property type="evidence" value="ECO:0007669"/>
    <property type="project" value="TreeGrafter"/>
</dbReference>
<accession>A0A8S3E0V3</accession>
<sequence length="56" mass="5955">VVSGTVTRRAVEPTWLTASNAQTDRIGSELKAMVQAPSGFCFVGADVDSQELWIAS</sequence>
<dbReference type="GO" id="GO:0003677">
    <property type="term" value="F:DNA binding"/>
    <property type="evidence" value="ECO:0007669"/>
    <property type="project" value="InterPro"/>
</dbReference>
<dbReference type="InterPro" id="IPR002297">
    <property type="entry name" value="DNA-dir_DNA_pol_A_mt"/>
</dbReference>
<reference evidence="1" key="1">
    <citation type="submission" date="2021-02" db="EMBL/GenBank/DDBJ databases">
        <authorList>
            <person name="Nowell W R."/>
        </authorList>
    </citation>
    <scope>NUCLEOTIDE SEQUENCE</scope>
</reference>
<dbReference type="EMBL" id="CAJOBJ010213938">
    <property type="protein sequence ID" value="CAF5017662.1"/>
    <property type="molecule type" value="Genomic_DNA"/>
</dbReference>
<evidence type="ECO:0000313" key="2">
    <source>
        <dbReference type="Proteomes" id="UP000681720"/>
    </source>
</evidence>
<feature type="non-terminal residue" evidence="1">
    <location>
        <position position="1"/>
    </location>
</feature>
<dbReference type="GO" id="GO:0005760">
    <property type="term" value="C:gamma DNA polymerase complex"/>
    <property type="evidence" value="ECO:0007669"/>
    <property type="project" value="InterPro"/>
</dbReference>
<proteinExistence type="predicted"/>
<feature type="non-terminal residue" evidence="1">
    <location>
        <position position="56"/>
    </location>
</feature>